<feature type="region of interest" description="Disordered" evidence="4">
    <location>
        <begin position="1"/>
        <end position="44"/>
    </location>
</feature>
<evidence type="ECO:0008006" key="7">
    <source>
        <dbReference type="Google" id="ProtNLM"/>
    </source>
</evidence>
<dbReference type="InterPro" id="IPR037231">
    <property type="entry name" value="NAP-like_sf"/>
</dbReference>
<evidence type="ECO:0000256" key="1">
    <source>
        <dbReference type="ARBA" id="ARBA00004266"/>
    </source>
</evidence>
<feature type="region of interest" description="Disordered" evidence="4">
    <location>
        <begin position="314"/>
        <end position="351"/>
    </location>
</feature>
<dbReference type="GO" id="GO:0006337">
    <property type="term" value="P:nucleosome disassembly"/>
    <property type="evidence" value="ECO:0007669"/>
    <property type="project" value="EnsemblFungi"/>
</dbReference>
<proteinExistence type="inferred from homology"/>
<dbReference type="Proteomes" id="UP000019384">
    <property type="component" value="Unassembled WGS sequence"/>
</dbReference>
<dbReference type="GO" id="GO:1990317">
    <property type="term" value="C:Gin4 complex"/>
    <property type="evidence" value="ECO:0007669"/>
    <property type="project" value="EnsemblFungi"/>
</dbReference>
<evidence type="ECO:0000256" key="3">
    <source>
        <dbReference type="RuleBase" id="RU003876"/>
    </source>
</evidence>
<dbReference type="GO" id="GO:0032968">
    <property type="term" value="P:positive regulation of transcription elongation by RNA polymerase II"/>
    <property type="evidence" value="ECO:0007669"/>
    <property type="project" value="EnsemblFungi"/>
</dbReference>
<dbReference type="InterPro" id="IPR002164">
    <property type="entry name" value="NAP_family"/>
</dbReference>
<dbReference type="RefSeq" id="XP_022461433.1">
    <property type="nucleotide sequence ID" value="XM_022600631.1"/>
</dbReference>
<dbReference type="GO" id="GO:0051082">
    <property type="term" value="F:unfolded protein binding"/>
    <property type="evidence" value="ECO:0007669"/>
    <property type="project" value="EnsemblFungi"/>
</dbReference>
<evidence type="ECO:0000256" key="4">
    <source>
        <dbReference type="SAM" id="MobiDB-lite"/>
    </source>
</evidence>
<dbReference type="GO" id="GO:0042274">
    <property type="term" value="P:ribosomal small subunit biogenesis"/>
    <property type="evidence" value="ECO:0007669"/>
    <property type="project" value="EnsemblFungi"/>
</dbReference>
<dbReference type="Gene3D" id="3.30.1120.90">
    <property type="entry name" value="Nucleosome assembly protein"/>
    <property type="match status" value="1"/>
</dbReference>
<gene>
    <name evidence="5" type="ORF">KUCA_T00005435001</name>
</gene>
<comment type="subcellular location">
    <subcellularLocation>
        <location evidence="1">Bud neck</location>
    </subcellularLocation>
</comment>
<feature type="region of interest" description="Disordered" evidence="4">
    <location>
        <begin position="144"/>
        <end position="185"/>
    </location>
</feature>
<reference evidence="5" key="1">
    <citation type="submission" date="2013-12" db="EMBL/GenBank/DDBJ databases">
        <authorList>
            <person name="Genoscope - CEA"/>
        </authorList>
    </citation>
    <scope>NUCLEOTIDE SEQUENCE</scope>
    <source>
        <strain evidence="5">CBS 1993</strain>
    </source>
</reference>
<accession>W6MUP2</accession>
<dbReference type="GO" id="GO:0031116">
    <property type="term" value="P:positive regulation of microtubule polymerization"/>
    <property type="evidence" value="ECO:0007669"/>
    <property type="project" value="EnsemblFungi"/>
</dbReference>
<feature type="compositionally biased region" description="Polar residues" evidence="4">
    <location>
        <begin position="14"/>
        <end position="31"/>
    </location>
</feature>
<dbReference type="Pfam" id="PF00956">
    <property type="entry name" value="NAP"/>
    <property type="match status" value="1"/>
</dbReference>
<dbReference type="GO" id="GO:0005634">
    <property type="term" value="C:nucleus"/>
    <property type="evidence" value="ECO:0007669"/>
    <property type="project" value="InterPro"/>
</dbReference>
<keyword evidence="6" id="KW-1185">Reference proteome</keyword>
<dbReference type="GO" id="GO:0042393">
    <property type="term" value="F:histone binding"/>
    <property type="evidence" value="ECO:0007669"/>
    <property type="project" value="EnsemblFungi"/>
</dbReference>
<feature type="compositionally biased region" description="Acidic residues" evidence="4">
    <location>
        <begin position="387"/>
        <end position="419"/>
    </location>
</feature>
<comment type="similarity">
    <text evidence="2 3">Belongs to the nucleosome assembly protein (NAP) family.</text>
</comment>
<feature type="compositionally biased region" description="Acidic residues" evidence="4">
    <location>
        <begin position="155"/>
        <end position="183"/>
    </location>
</feature>
<dbReference type="GO" id="GO:0030332">
    <property type="term" value="F:cyclin binding"/>
    <property type="evidence" value="ECO:0007669"/>
    <property type="project" value="EnsemblFungi"/>
</dbReference>
<dbReference type="STRING" id="1382522.W6MUP2"/>
<name>W6MUP2_9ASCO</name>
<protein>
    <recommendedName>
        <fullName evidence="7">Nucleosome assembly protein</fullName>
    </recommendedName>
</protein>
<reference evidence="5" key="2">
    <citation type="submission" date="2014-02" db="EMBL/GenBank/DDBJ databases">
        <title>Complete DNA sequence of /Kuraishia capsulata/ illustrates novel genomic features among budding yeasts (/Saccharomycotina/).</title>
        <authorList>
            <person name="Morales L."/>
            <person name="Noel B."/>
            <person name="Porcel B."/>
            <person name="Marcet-Houben M."/>
            <person name="Hullo M-F."/>
            <person name="Sacerdot C."/>
            <person name="Tekaia F."/>
            <person name="Leh-Louis V."/>
            <person name="Despons L."/>
            <person name="Khanna V."/>
            <person name="Aury J-M."/>
            <person name="Barbe V."/>
            <person name="Couloux A."/>
            <person name="Labadie K."/>
            <person name="Pelletier E."/>
            <person name="Souciet J-L."/>
            <person name="Boekhout T."/>
            <person name="Gabaldon T."/>
            <person name="Wincker P."/>
            <person name="Dujon B."/>
        </authorList>
    </citation>
    <scope>NUCLEOTIDE SEQUENCE</scope>
    <source>
        <strain evidence="5">CBS 1993</strain>
    </source>
</reference>
<dbReference type="GO" id="GO:0006334">
    <property type="term" value="P:nucleosome assembly"/>
    <property type="evidence" value="ECO:0007669"/>
    <property type="project" value="EnsemblFungi"/>
</dbReference>
<dbReference type="GO" id="GO:0000511">
    <property type="term" value="F:H2A-H2B histone complex chaperone activity"/>
    <property type="evidence" value="ECO:0007669"/>
    <property type="project" value="EnsemblFungi"/>
</dbReference>
<dbReference type="GO" id="GO:0008047">
    <property type="term" value="F:enzyme activator activity"/>
    <property type="evidence" value="ECO:0007669"/>
    <property type="project" value="EnsemblFungi"/>
</dbReference>
<evidence type="ECO:0000313" key="5">
    <source>
        <dbReference type="EMBL" id="CDK29447.1"/>
    </source>
</evidence>
<dbReference type="GO" id="GO:0042802">
    <property type="term" value="F:identical protein binding"/>
    <property type="evidence" value="ECO:0007669"/>
    <property type="project" value="EnsemblFungi"/>
</dbReference>
<feature type="compositionally biased region" description="Acidic residues" evidence="4">
    <location>
        <begin position="327"/>
        <end position="351"/>
    </location>
</feature>
<dbReference type="GO" id="GO:0032174">
    <property type="term" value="C:cellular bud neck septin collar"/>
    <property type="evidence" value="ECO:0007669"/>
    <property type="project" value="EnsemblFungi"/>
</dbReference>
<feature type="region of interest" description="Disordered" evidence="4">
    <location>
        <begin position="385"/>
        <end position="433"/>
    </location>
</feature>
<organism evidence="5 6">
    <name type="scientific">Kuraishia capsulata CBS 1993</name>
    <dbReference type="NCBI Taxonomy" id="1382522"/>
    <lineage>
        <taxon>Eukaryota</taxon>
        <taxon>Fungi</taxon>
        <taxon>Dikarya</taxon>
        <taxon>Ascomycota</taxon>
        <taxon>Saccharomycotina</taxon>
        <taxon>Pichiomycetes</taxon>
        <taxon>Pichiales</taxon>
        <taxon>Pichiaceae</taxon>
        <taxon>Kuraishia</taxon>
    </lineage>
</organism>
<dbReference type="GeneID" id="34522821"/>
<sequence>MTEPIKTRLGEMSQAPTPQNTPASVTGSYLKNNPPPTIPSTINEENNEDLHKQLMSNPLLLSMIQNKLGSLVGKDSGYVENLPKSIKQRIHGLKSVQQKQFKIEAEFQSELLELEKKFHKKYEPLFKRRQDIIIGIAEPSAEEIEEGEALLKDDEDKEEAEEKIEEVKEEDEESKEEDEEDIGDDVKGIPNFWLTALGNMTPVSEIISDRDAEVLYNLINVRMEYLDTPGFKLIFEFSENEFFANKYLTKSYYYQSELGYSGDFIYDHAEGCAIKWKDNDHNVTVHIERRKQRNKHTKQVRTIEKVVPTDSFFNFFDPPKAPKSKAEDEDSPDVEGAEAEDSDAEEEDDDLEERLEMDYQLGELMKDKLIPRAVDWFTGEALQYEIGDADEFEEEDYDSFDSEEDDDEDSDDDDDDEDENAKPKSQPAECKQT</sequence>
<dbReference type="OrthoDB" id="27325at2759"/>
<evidence type="ECO:0000256" key="2">
    <source>
        <dbReference type="ARBA" id="ARBA00009947"/>
    </source>
</evidence>
<dbReference type="Gene3D" id="1.20.5.1500">
    <property type="match status" value="1"/>
</dbReference>
<dbReference type="PANTHER" id="PTHR11875">
    <property type="entry name" value="TESTIS-SPECIFIC Y-ENCODED PROTEIN"/>
    <property type="match status" value="1"/>
</dbReference>
<dbReference type="SUPFAM" id="SSF143113">
    <property type="entry name" value="NAP-like"/>
    <property type="match status" value="1"/>
</dbReference>
<dbReference type="GO" id="GO:0006607">
    <property type="term" value="P:NLS-bearing protein import into nucleus"/>
    <property type="evidence" value="ECO:0007669"/>
    <property type="project" value="EnsemblFungi"/>
</dbReference>
<dbReference type="GO" id="GO:0007117">
    <property type="term" value="P:budding cell bud growth"/>
    <property type="evidence" value="ECO:0007669"/>
    <property type="project" value="EnsemblFungi"/>
</dbReference>
<dbReference type="AlphaFoldDB" id="W6MUP2"/>
<dbReference type="GO" id="GO:0098841">
    <property type="term" value="P:protein localization to cell division site after cytokinesis"/>
    <property type="evidence" value="ECO:0007669"/>
    <property type="project" value="EnsemblFungi"/>
</dbReference>
<dbReference type="HOGENOM" id="CLU_038841_1_0_1"/>
<dbReference type="FunFam" id="3.30.1120.90:FF:000003">
    <property type="entry name" value="Nucleosome assembly protein"/>
    <property type="match status" value="1"/>
</dbReference>
<evidence type="ECO:0000313" key="6">
    <source>
        <dbReference type="Proteomes" id="UP000019384"/>
    </source>
</evidence>
<dbReference type="FunFam" id="1.20.5.1500:FF:000001">
    <property type="entry name" value="Nucleosome assembly protein 1-like 1"/>
    <property type="match status" value="1"/>
</dbReference>
<dbReference type="EMBL" id="HG793130">
    <property type="protein sequence ID" value="CDK29447.1"/>
    <property type="molecule type" value="Genomic_DNA"/>
</dbReference>